<evidence type="ECO:0000313" key="2">
    <source>
        <dbReference type="EMBL" id="MFC4855456.1"/>
    </source>
</evidence>
<evidence type="ECO:0000256" key="1">
    <source>
        <dbReference type="SAM" id="MobiDB-lite"/>
    </source>
</evidence>
<accession>A0ABV9S4D5</accession>
<feature type="compositionally biased region" description="Low complexity" evidence="1">
    <location>
        <begin position="310"/>
        <end position="319"/>
    </location>
</feature>
<comment type="caution">
    <text evidence="2">The sequence shown here is derived from an EMBL/GenBank/DDBJ whole genome shotgun (WGS) entry which is preliminary data.</text>
</comment>
<gene>
    <name evidence="2" type="ORF">ACFPCV_18245</name>
</gene>
<dbReference type="EMBL" id="JBHSIS010000007">
    <property type="protein sequence ID" value="MFC4855456.1"/>
    <property type="molecule type" value="Genomic_DNA"/>
</dbReference>
<keyword evidence="3" id="KW-1185">Reference proteome</keyword>
<sequence>MKTLTKLGAFVVALVLVFASAYVVGRVVGPPPTEAAAAPAPAAAAPDEHSGPGGLMLSAESMTLKVLNETFTAGKEEILAFQVQEREGTPLMQYKAQHDKLMHLIIARQDLSGFQHIHPNLGADGTWRIPVTFPEGGTYRIFADFFPGWGIHGTTLGTNVQVAGNFAPKPLPAPSNTATVDDFTVTLSGKLVPGESSKLTMHVSKDGKPVTDLEPYLAAFGHLVMLRDGDMAYIHVHPDGSPGDGKTAPGPEIVFYAEAPSYGPYRLYLDFQHQGTVRTAQFTVNVEGPNPPPHGLTPEVFEQAKATNLAGGNSAAPGGASSGAGGGSTGGATHGHGG</sequence>
<reference evidence="3" key="1">
    <citation type="journal article" date="2019" name="Int. J. Syst. Evol. Microbiol.">
        <title>The Global Catalogue of Microorganisms (GCM) 10K type strain sequencing project: providing services to taxonomists for standard genome sequencing and annotation.</title>
        <authorList>
            <consortium name="The Broad Institute Genomics Platform"/>
            <consortium name="The Broad Institute Genome Sequencing Center for Infectious Disease"/>
            <person name="Wu L."/>
            <person name="Ma J."/>
        </authorList>
    </citation>
    <scope>NUCLEOTIDE SEQUENCE [LARGE SCALE GENOMIC DNA]</scope>
    <source>
        <strain evidence="3">ZS-22-S1</strain>
    </source>
</reference>
<feature type="compositionally biased region" description="Gly residues" evidence="1">
    <location>
        <begin position="320"/>
        <end position="338"/>
    </location>
</feature>
<name>A0ABV9S4D5_9PSEU</name>
<dbReference type="RefSeq" id="WP_378057402.1">
    <property type="nucleotide sequence ID" value="NZ_JBHSIS010000007.1"/>
</dbReference>
<proteinExistence type="predicted"/>
<feature type="region of interest" description="Disordered" evidence="1">
    <location>
        <begin position="309"/>
        <end position="338"/>
    </location>
</feature>
<organism evidence="2 3">
    <name type="scientific">Actinophytocola glycyrrhizae</name>
    <dbReference type="NCBI Taxonomy" id="2044873"/>
    <lineage>
        <taxon>Bacteria</taxon>
        <taxon>Bacillati</taxon>
        <taxon>Actinomycetota</taxon>
        <taxon>Actinomycetes</taxon>
        <taxon>Pseudonocardiales</taxon>
        <taxon>Pseudonocardiaceae</taxon>
    </lineage>
</organism>
<dbReference type="Proteomes" id="UP001595859">
    <property type="component" value="Unassembled WGS sequence"/>
</dbReference>
<protein>
    <recommendedName>
        <fullName evidence="4">Heavy-metal-associated domain-containing protein</fullName>
    </recommendedName>
</protein>
<evidence type="ECO:0000313" key="3">
    <source>
        <dbReference type="Proteomes" id="UP001595859"/>
    </source>
</evidence>
<evidence type="ECO:0008006" key="4">
    <source>
        <dbReference type="Google" id="ProtNLM"/>
    </source>
</evidence>